<evidence type="ECO:0000313" key="3">
    <source>
        <dbReference type="EMBL" id="OWK36917.1"/>
    </source>
</evidence>
<dbReference type="InterPro" id="IPR052404">
    <property type="entry name" value="SPP1-like_terminase"/>
</dbReference>
<dbReference type="Proteomes" id="UP000214646">
    <property type="component" value="Unassembled WGS sequence"/>
</dbReference>
<dbReference type="AlphaFoldDB" id="A0A225DL92"/>
<name>A0A225DL92_9BACT</name>
<sequence length="209" mass="23220">MTSDHPTPKQEKFCQKYIELGNASEAYRQAYDAENMSPEAIGVEACRLLQNPKVALRIEDLQRLHLKRHEVTIDRVVAEYAKLAFLDIRKAFDSDGNLKPIHEMDDDTAAAISGLEVEVKRVFGEASDEYESQPHGGALKRAHADLSTRLHKIKLTDKKGALDSLARHLGMFTDKTEISGPNGTPLPSAVIAVTAEAVKDIIQQVRDEF</sequence>
<protein>
    <submittedName>
        <fullName evidence="3">Phage terminase, small subunit</fullName>
    </submittedName>
</protein>
<gene>
    <name evidence="3" type="ORF">FRUB_07969</name>
</gene>
<dbReference type="Gene3D" id="1.10.10.1400">
    <property type="entry name" value="Terminase, small subunit, N-terminal DNA-binding domain, HTH motif"/>
    <property type="match status" value="1"/>
</dbReference>
<dbReference type="PANTHER" id="PTHR41328">
    <property type="entry name" value="TERMINASE SMALL SUBUNIT-RELATED"/>
    <property type="match status" value="1"/>
</dbReference>
<proteinExistence type="predicted"/>
<dbReference type="GO" id="GO:0051276">
    <property type="term" value="P:chromosome organization"/>
    <property type="evidence" value="ECO:0007669"/>
    <property type="project" value="InterPro"/>
</dbReference>
<dbReference type="OrthoDB" id="1338457at2"/>
<dbReference type="PANTHER" id="PTHR41328:SF2">
    <property type="entry name" value="TERMINASE SMALL SUBUNIT"/>
    <property type="match status" value="1"/>
</dbReference>
<comment type="caution">
    <text evidence="3">The sequence shown here is derived from an EMBL/GenBank/DDBJ whole genome shotgun (WGS) entry which is preliminary data.</text>
</comment>
<keyword evidence="2" id="KW-0231">Viral genome packaging</keyword>
<dbReference type="InterPro" id="IPR005335">
    <property type="entry name" value="Terminase_ssu"/>
</dbReference>
<dbReference type="EMBL" id="NIDE01000016">
    <property type="protein sequence ID" value="OWK36917.1"/>
    <property type="molecule type" value="Genomic_DNA"/>
</dbReference>
<keyword evidence="1" id="KW-1188">Viral release from host cell</keyword>
<dbReference type="InterPro" id="IPR038713">
    <property type="entry name" value="Terminase_Gp1_N_sf"/>
</dbReference>
<organism evidence="3 4">
    <name type="scientific">Fimbriiglobus ruber</name>
    <dbReference type="NCBI Taxonomy" id="1908690"/>
    <lineage>
        <taxon>Bacteria</taxon>
        <taxon>Pseudomonadati</taxon>
        <taxon>Planctomycetota</taxon>
        <taxon>Planctomycetia</taxon>
        <taxon>Gemmatales</taxon>
        <taxon>Gemmataceae</taxon>
        <taxon>Fimbriiglobus</taxon>
    </lineage>
</organism>
<keyword evidence="4" id="KW-1185">Reference proteome</keyword>
<accession>A0A225DL92</accession>
<evidence type="ECO:0000256" key="1">
    <source>
        <dbReference type="ARBA" id="ARBA00022612"/>
    </source>
</evidence>
<dbReference type="RefSeq" id="WP_088258617.1">
    <property type="nucleotide sequence ID" value="NZ_NIDE01000016.1"/>
</dbReference>
<evidence type="ECO:0000313" key="4">
    <source>
        <dbReference type="Proteomes" id="UP000214646"/>
    </source>
</evidence>
<dbReference type="Pfam" id="PF03592">
    <property type="entry name" value="Terminase_2"/>
    <property type="match status" value="1"/>
</dbReference>
<evidence type="ECO:0000256" key="2">
    <source>
        <dbReference type="ARBA" id="ARBA00023219"/>
    </source>
</evidence>
<reference evidence="4" key="1">
    <citation type="submission" date="2017-06" db="EMBL/GenBank/DDBJ databases">
        <title>Genome analysis of Fimbriiglobus ruber SP5, the first member of the order Planctomycetales with confirmed chitinolytic capability.</title>
        <authorList>
            <person name="Ravin N.V."/>
            <person name="Rakitin A.L."/>
            <person name="Ivanova A.A."/>
            <person name="Beletsky A.V."/>
            <person name="Kulichevskaya I.S."/>
            <person name="Mardanov A.V."/>
            <person name="Dedysh S.N."/>
        </authorList>
    </citation>
    <scope>NUCLEOTIDE SEQUENCE [LARGE SCALE GENOMIC DNA]</scope>
    <source>
        <strain evidence="4">SP5</strain>
    </source>
</reference>